<reference evidence="2 3" key="1">
    <citation type="submission" date="2023-02" db="EMBL/GenBank/DDBJ databases">
        <title>Genome sequence of Mucilaginibacter jinjuensis strain KACC 16571.</title>
        <authorList>
            <person name="Kim S."/>
            <person name="Heo J."/>
            <person name="Kwon S.-W."/>
        </authorList>
    </citation>
    <scope>NUCLEOTIDE SEQUENCE [LARGE SCALE GENOMIC DNA]</scope>
    <source>
        <strain evidence="2 3">KACC 16571</strain>
    </source>
</reference>
<keyword evidence="2" id="KW-0547">Nucleotide-binding</keyword>
<dbReference type="EMBL" id="CP117167">
    <property type="protein sequence ID" value="WCT13472.1"/>
    <property type="molecule type" value="Genomic_DNA"/>
</dbReference>
<evidence type="ECO:0000256" key="1">
    <source>
        <dbReference type="SAM" id="MobiDB-lite"/>
    </source>
</evidence>
<accession>A0ABY7TAU6</accession>
<gene>
    <name evidence="2" type="ORF">PQO05_05930</name>
</gene>
<evidence type="ECO:0000313" key="2">
    <source>
        <dbReference type="EMBL" id="WCT13472.1"/>
    </source>
</evidence>
<dbReference type="RefSeq" id="WP_273631765.1">
    <property type="nucleotide sequence ID" value="NZ_CP117167.1"/>
</dbReference>
<dbReference type="Proteomes" id="UP001216139">
    <property type="component" value="Chromosome"/>
</dbReference>
<feature type="region of interest" description="Disordered" evidence="1">
    <location>
        <begin position="465"/>
        <end position="486"/>
    </location>
</feature>
<keyword evidence="2" id="KW-0067">ATP-binding</keyword>
<dbReference type="Pfam" id="PF13589">
    <property type="entry name" value="HATPase_c_3"/>
    <property type="match status" value="1"/>
</dbReference>
<dbReference type="SUPFAM" id="SSF55874">
    <property type="entry name" value="ATPase domain of HSP90 chaperone/DNA topoisomerase II/histidine kinase"/>
    <property type="match status" value="1"/>
</dbReference>
<name>A0ABY7TAU6_9SPHI</name>
<dbReference type="GO" id="GO:0005524">
    <property type="term" value="F:ATP binding"/>
    <property type="evidence" value="ECO:0007669"/>
    <property type="project" value="UniProtKB-KW"/>
</dbReference>
<sequence length="625" mass="70215">MNTKSNSAELIKVDTALNSFRDSGFSIEDAVGEYCDNSIQASATEFRVIMKTDQLGKKNSTKRAEYIAIADNGSGIPETLLPSTLTLGFGTRLGDRSGIGKYGVGFKLATLNQGKRLTVYTKPRFLSATSHTDEDTGKVTWTYADPNTAGEIFKTYLDLEEIMAGTQESYESETVEEFPEEYRNLMRDQQGNVYESGTLFIIEKLDRFNEKKSFAEDVETKFNELNYFLARAFRYYIDSGLKIYVGERQDISLRAYDPSFRLENNYWDWIFGGRNEEERKKAADICARLGVDTSFKGKLGEVGEFNIDGHKVEWSVILTPEITRLKKYMAGEHFYEKGDKYFIGKLKIPDNEGKVGFLRQNREISYTGVPKLFPSGTLDIDRYIAVTVSFPAELDEYFQVKHIKRGAEPVDKLRNKIRESIQKPIAAARKEIQELWLKTSEKDQTAPSAGGDFSGGRKAAIDEARDADKTLPKGSAGSTVSPAEELNELKKIAEEKGITDPKEQAIFAEDARKSPIIAVERSWPGKGLIDIKHLTNTVVVYLNSNHPFIKKVYLPLKNAAANSELPASMRTALSNAADGIDLLFFAYAKAENQSMDPDEDFGMLREDWGKFASSYLKKMAEVDVR</sequence>
<proteinExistence type="predicted"/>
<organism evidence="2 3">
    <name type="scientific">Mucilaginibacter jinjuensis</name>
    <dbReference type="NCBI Taxonomy" id="1176721"/>
    <lineage>
        <taxon>Bacteria</taxon>
        <taxon>Pseudomonadati</taxon>
        <taxon>Bacteroidota</taxon>
        <taxon>Sphingobacteriia</taxon>
        <taxon>Sphingobacteriales</taxon>
        <taxon>Sphingobacteriaceae</taxon>
        <taxon>Mucilaginibacter</taxon>
    </lineage>
</organism>
<evidence type="ECO:0000313" key="3">
    <source>
        <dbReference type="Proteomes" id="UP001216139"/>
    </source>
</evidence>
<keyword evidence="3" id="KW-1185">Reference proteome</keyword>
<dbReference type="InterPro" id="IPR036890">
    <property type="entry name" value="HATPase_C_sf"/>
</dbReference>
<dbReference type="Gene3D" id="3.30.565.10">
    <property type="entry name" value="Histidine kinase-like ATPase, C-terminal domain"/>
    <property type="match status" value="1"/>
</dbReference>
<protein>
    <submittedName>
        <fullName evidence="2">ATP-binding protein</fullName>
    </submittedName>
</protein>